<name>A0ABQ8KAA9_9APHY</name>
<accession>A0ABQ8KAA9</accession>
<evidence type="ECO:0000313" key="2">
    <source>
        <dbReference type="EMBL" id="KAH9834420.1"/>
    </source>
</evidence>
<comment type="caution">
    <text evidence="2">The sequence shown here is derived from an EMBL/GenBank/DDBJ whole genome shotgun (WGS) entry which is preliminary data.</text>
</comment>
<protein>
    <submittedName>
        <fullName evidence="2">Uncharacterized protein</fullName>
    </submittedName>
</protein>
<sequence>MRRRSRNSRGSRGSQGMRRRQRPRSQRWRSLRSRNSRLSREGGLQRGRTNQSSTNPPCARPTPSATSNPKMILRMERVAVLNRRRAGSPLQSGDDHEGRLSIGRPRLNPPDLPNGHASEGRSSRNGGRVLIAYTDAWPILIRGLEAPLPPHGHVAWISSTAVIYMQSRLPPLSLP</sequence>
<dbReference type="Proteomes" id="UP000814176">
    <property type="component" value="Unassembled WGS sequence"/>
</dbReference>
<feature type="region of interest" description="Disordered" evidence="1">
    <location>
        <begin position="1"/>
        <end position="124"/>
    </location>
</feature>
<gene>
    <name evidence="2" type="ORF">C8Q71DRAFT_140290</name>
</gene>
<dbReference type="EMBL" id="JADCUA010000015">
    <property type="protein sequence ID" value="KAH9834420.1"/>
    <property type="molecule type" value="Genomic_DNA"/>
</dbReference>
<keyword evidence="3" id="KW-1185">Reference proteome</keyword>
<dbReference type="GeneID" id="71997276"/>
<dbReference type="RefSeq" id="XP_047776951.1">
    <property type="nucleotide sequence ID" value="XM_047916544.1"/>
</dbReference>
<evidence type="ECO:0000313" key="3">
    <source>
        <dbReference type="Proteomes" id="UP000814176"/>
    </source>
</evidence>
<feature type="compositionally biased region" description="Basic residues" evidence="1">
    <location>
        <begin position="17"/>
        <end position="37"/>
    </location>
</feature>
<feature type="compositionally biased region" description="Polar residues" evidence="1">
    <location>
        <begin position="47"/>
        <end position="56"/>
    </location>
</feature>
<reference evidence="2 3" key="1">
    <citation type="journal article" date="2021" name="Environ. Microbiol.">
        <title>Gene family expansions and transcriptome signatures uncover fungal adaptations to wood decay.</title>
        <authorList>
            <person name="Hage H."/>
            <person name="Miyauchi S."/>
            <person name="Viragh M."/>
            <person name="Drula E."/>
            <person name="Min B."/>
            <person name="Chaduli D."/>
            <person name="Navarro D."/>
            <person name="Favel A."/>
            <person name="Norest M."/>
            <person name="Lesage-Meessen L."/>
            <person name="Balint B."/>
            <person name="Merenyi Z."/>
            <person name="de Eugenio L."/>
            <person name="Morin E."/>
            <person name="Martinez A.T."/>
            <person name="Baldrian P."/>
            <person name="Stursova M."/>
            <person name="Martinez M.J."/>
            <person name="Novotny C."/>
            <person name="Magnuson J.K."/>
            <person name="Spatafora J.W."/>
            <person name="Maurice S."/>
            <person name="Pangilinan J."/>
            <person name="Andreopoulos W."/>
            <person name="LaButti K."/>
            <person name="Hundley H."/>
            <person name="Na H."/>
            <person name="Kuo A."/>
            <person name="Barry K."/>
            <person name="Lipzen A."/>
            <person name="Henrissat B."/>
            <person name="Riley R."/>
            <person name="Ahrendt S."/>
            <person name="Nagy L.G."/>
            <person name="Grigoriev I.V."/>
            <person name="Martin F."/>
            <person name="Rosso M.N."/>
        </authorList>
    </citation>
    <scope>NUCLEOTIDE SEQUENCE [LARGE SCALE GENOMIC DNA]</scope>
    <source>
        <strain evidence="2 3">CIRM-BRFM 1785</strain>
    </source>
</reference>
<organism evidence="2 3">
    <name type="scientific">Rhodofomes roseus</name>
    <dbReference type="NCBI Taxonomy" id="34475"/>
    <lineage>
        <taxon>Eukaryota</taxon>
        <taxon>Fungi</taxon>
        <taxon>Dikarya</taxon>
        <taxon>Basidiomycota</taxon>
        <taxon>Agaricomycotina</taxon>
        <taxon>Agaricomycetes</taxon>
        <taxon>Polyporales</taxon>
        <taxon>Rhodofomes</taxon>
    </lineage>
</organism>
<proteinExistence type="predicted"/>
<evidence type="ECO:0000256" key="1">
    <source>
        <dbReference type="SAM" id="MobiDB-lite"/>
    </source>
</evidence>